<evidence type="ECO:0000256" key="1">
    <source>
        <dbReference type="SAM" id="MobiDB-lite"/>
    </source>
</evidence>
<keyword evidence="4" id="KW-1185">Reference proteome</keyword>
<feature type="chain" id="PRO_5025503916" description="Extracellular membrane protein CFEM domain-containing protein" evidence="2">
    <location>
        <begin position="20"/>
        <end position="216"/>
    </location>
</feature>
<keyword evidence="2" id="KW-0732">Signal</keyword>
<feature type="compositionally biased region" description="Low complexity" evidence="1">
    <location>
        <begin position="119"/>
        <end position="139"/>
    </location>
</feature>
<evidence type="ECO:0000313" key="3">
    <source>
        <dbReference type="EMBL" id="KAF1921684.1"/>
    </source>
</evidence>
<dbReference type="EMBL" id="ML979132">
    <property type="protein sequence ID" value="KAF1921684.1"/>
    <property type="molecule type" value="Genomic_DNA"/>
</dbReference>
<evidence type="ECO:0000256" key="2">
    <source>
        <dbReference type="SAM" id="SignalP"/>
    </source>
</evidence>
<feature type="region of interest" description="Disordered" evidence="1">
    <location>
        <begin position="115"/>
        <end position="139"/>
    </location>
</feature>
<name>A0A6A5R3U0_AMPQU</name>
<protein>
    <recommendedName>
        <fullName evidence="5">Extracellular membrane protein CFEM domain-containing protein</fullName>
    </recommendedName>
</protein>
<dbReference type="OrthoDB" id="2507140at2759"/>
<dbReference type="Proteomes" id="UP000800096">
    <property type="component" value="Unassembled WGS sequence"/>
</dbReference>
<accession>A0A6A5R3U0</accession>
<sequence length="216" mass="22072">MHFTTAIMALAATAGLVAAQNKCDAQNIVNACVSGYQSRIDACNANGNDFICLCDVYKDVLVCYDNCPNSSDKPPVQNTVTSYCNAALPLRPAASASAASVASVAATQSKALASATTRPTGTGAGSAVSGGPTPAASSFQGRAGEVVVGERVGVITNTEILNIYSGSVVETCGSGDGCWLEEVLRTIFSICSWASCSVAVAEAIREDALLRCLENT</sequence>
<proteinExistence type="predicted"/>
<reference evidence="3" key="1">
    <citation type="journal article" date="2020" name="Stud. Mycol.">
        <title>101 Dothideomycetes genomes: a test case for predicting lifestyles and emergence of pathogens.</title>
        <authorList>
            <person name="Haridas S."/>
            <person name="Albert R."/>
            <person name="Binder M."/>
            <person name="Bloem J."/>
            <person name="Labutti K."/>
            <person name="Salamov A."/>
            <person name="Andreopoulos B."/>
            <person name="Baker S."/>
            <person name="Barry K."/>
            <person name="Bills G."/>
            <person name="Bluhm B."/>
            <person name="Cannon C."/>
            <person name="Castanera R."/>
            <person name="Culley D."/>
            <person name="Daum C."/>
            <person name="Ezra D."/>
            <person name="Gonzalez J."/>
            <person name="Henrissat B."/>
            <person name="Kuo A."/>
            <person name="Liang C."/>
            <person name="Lipzen A."/>
            <person name="Lutzoni F."/>
            <person name="Magnuson J."/>
            <person name="Mondo S."/>
            <person name="Nolan M."/>
            <person name="Ohm R."/>
            <person name="Pangilinan J."/>
            <person name="Park H.-J."/>
            <person name="Ramirez L."/>
            <person name="Alfaro M."/>
            <person name="Sun H."/>
            <person name="Tritt A."/>
            <person name="Yoshinaga Y."/>
            <person name="Zwiers L.-H."/>
            <person name="Turgeon B."/>
            <person name="Goodwin S."/>
            <person name="Spatafora J."/>
            <person name="Crous P."/>
            <person name="Grigoriev I."/>
        </authorList>
    </citation>
    <scope>NUCLEOTIDE SEQUENCE</scope>
    <source>
        <strain evidence="3">HMLAC05119</strain>
    </source>
</reference>
<organism evidence="3 4">
    <name type="scientific">Ampelomyces quisqualis</name>
    <name type="common">Powdery mildew agent</name>
    <dbReference type="NCBI Taxonomy" id="50730"/>
    <lineage>
        <taxon>Eukaryota</taxon>
        <taxon>Fungi</taxon>
        <taxon>Dikarya</taxon>
        <taxon>Ascomycota</taxon>
        <taxon>Pezizomycotina</taxon>
        <taxon>Dothideomycetes</taxon>
        <taxon>Pleosporomycetidae</taxon>
        <taxon>Pleosporales</taxon>
        <taxon>Pleosporineae</taxon>
        <taxon>Phaeosphaeriaceae</taxon>
        <taxon>Ampelomyces</taxon>
    </lineage>
</organism>
<evidence type="ECO:0008006" key="5">
    <source>
        <dbReference type="Google" id="ProtNLM"/>
    </source>
</evidence>
<gene>
    <name evidence="3" type="ORF">BDU57DRAFT_58538</name>
</gene>
<evidence type="ECO:0000313" key="4">
    <source>
        <dbReference type="Proteomes" id="UP000800096"/>
    </source>
</evidence>
<feature type="signal peptide" evidence="2">
    <location>
        <begin position="1"/>
        <end position="19"/>
    </location>
</feature>
<dbReference type="AlphaFoldDB" id="A0A6A5R3U0"/>